<comment type="caution">
    <text evidence="1">The sequence shown here is derived from an EMBL/GenBank/DDBJ whole genome shotgun (WGS) entry which is preliminary data.</text>
</comment>
<evidence type="ECO:0000313" key="2">
    <source>
        <dbReference type="Proteomes" id="UP000799754"/>
    </source>
</evidence>
<proteinExistence type="predicted"/>
<protein>
    <submittedName>
        <fullName evidence="1">Uncharacterized protein</fullName>
    </submittedName>
</protein>
<dbReference type="EMBL" id="MU006707">
    <property type="protein sequence ID" value="KAF2630390.1"/>
    <property type="molecule type" value="Genomic_DNA"/>
</dbReference>
<sequence>MADRRGATTPPPKSPSPASLPRSSSLPRIANSKLFLPLQNEGSAISTRGQHLPSLFKRRPSTIRSTERERRGSVSEDDEDLESARHGPMMNYDSDSDRRHSVGAQVLNTPQMRSQRLIGNSNPRYKWEKYYKSEEELKGMKKPLREYYERNNQLIQNYMYIDRLLDSSLPHNLIQEYTNLESGAVNIPYTISEESSAVNTPAATTPSNGLLHSNSHSSTNSLTEYGTNGNANGSTKTKLTRTPKNLYKVPEVDENTPLILRDEAISDDEDDEGSSNSKLMEWVPEEGEDTDSPIVKLALYVNLAANTALLILKIIVAVMTSSLSVVASLVDAALDFLSTAIVWFTSWMIARQDRYAYPVGRRRLEPIGVLVFSVIMITSFFQVGIEGISRLSGPDHTIVQLTIPAVAIMASTVVIKGLCWLWCRLIRNSSVQALAQDAITDVVFNTFSIFFPLVGYFAKIWWLDALGGILLSAYVIINWSRTSAEHIRNLTGASATADERNILLYMTMRFAKSIKRIQGIQAYHAGDKLNVEVDIVVDEHTALRDSHDLGESLQYVLESVPYVDRAFVHIDYTDYNFPTHMSQQE</sequence>
<accession>A0ACB6S7Z5</accession>
<name>A0ACB6S7Z5_9PLEO</name>
<reference evidence="1" key="1">
    <citation type="journal article" date="2020" name="Stud. Mycol.">
        <title>101 Dothideomycetes genomes: a test case for predicting lifestyles and emergence of pathogens.</title>
        <authorList>
            <person name="Haridas S."/>
            <person name="Albert R."/>
            <person name="Binder M."/>
            <person name="Bloem J."/>
            <person name="Labutti K."/>
            <person name="Salamov A."/>
            <person name="Andreopoulos B."/>
            <person name="Baker S."/>
            <person name="Barry K."/>
            <person name="Bills G."/>
            <person name="Bluhm B."/>
            <person name="Cannon C."/>
            <person name="Castanera R."/>
            <person name="Culley D."/>
            <person name="Daum C."/>
            <person name="Ezra D."/>
            <person name="Gonzalez J."/>
            <person name="Henrissat B."/>
            <person name="Kuo A."/>
            <person name="Liang C."/>
            <person name="Lipzen A."/>
            <person name="Lutzoni F."/>
            <person name="Magnuson J."/>
            <person name="Mondo S."/>
            <person name="Nolan M."/>
            <person name="Ohm R."/>
            <person name="Pangilinan J."/>
            <person name="Park H.-J."/>
            <person name="Ramirez L."/>
            <person name="Alfaro M."/>
            <person name="Sun H."/>
            <person name="Tritt A."/>
            <person name="Yoshinaga Y."/>
            <person name="Zwiers L.-H."/>
            <person name="Turgeon B."/>
            <person name="Goodwin S."/>
            <person name="Spatafora J."/>
            <person name="Crous P."/>
            <person name="Grigoriev I."/>
        </authorList>
    </citation>
    <scope>NUCLEOTIDE SEQUENCE</scope>
    <source>
        <strain evidence="1">CBS 525.71</strain>
    </source>
</reference>
<organism evidence="1 2">
    <name type="scientific">Macroventuria anomochaeta</name>
    <dbReference type="NCBI Taxonomy" id="301207"/>
    <lineage>
        <taxon>Eukaryota</taxon>
        <taxon>Fungi</taxon>
        <taxon>Dikarya</taxon>
        <taxon>Ascomycota</taxon>
        <taxon>Pezizomycotina</taxon>
        <taxon>Dothideomycetes</taxon>
        <taxon>Pleosporomycetidae</taxon>
        <taxon>Pleosporales</taxon>
        <taxon>Pleosporineae</taxon>
        <taxon>Didymellaceae</taxon>
        <taxon>Macroventuria</taxon>
    </lineage>
</organism>
<evidence type="ECO:0000313" key="1">
    <source>
        <dbReference type="EMBL" id="KAF2630390.1"/>
    </source>
</evidence>
<keyword evidence="2" id="KW-1185">Reference proteome</keyword>
<dbReference type="Proteomes" id="UP000799754">
    <property type="component" value="Unassembled WGS sequence"/>
</dbReference>
<gene>
    <name evidence="1" type="ORF">BU25DRAFT_387565</name>
</gene>